<accession>A0A2P2QR76</accession>
<protein>
    <submittedName>
        <fullName evidence="1">Uncharacterized protein</fullName>
    </submittedName>
</protein>
<proteinExistence type="predicted"/>
<sequence length="14" mass="1697">MQYQTVPKLLYLSL</sequence>
<evidence type="ECO:0000313" key="1">
    <source>
        <dbReference type="EMBL" id="MBX69477.1"/>
    </source>
</evidence>
<name>A0A2P2QR76_RHIMU</name>
<dbReference type="EMBL" id="GGEC01088993">
    <property type="protein sequence ID" value="MBX69477.1"/>
    <property type="molecule type" value="Transcribed_RNA"/>
</dbReference>
<reference evidence="1" key="1">
    <citation type="submission" date="2018-02" db="EMBL/GenBank/DDBJ databases">
        <title>Rhizophora mucronata_Transcriptome.</title>
        <authorList>
            <person name="Meera S.P."/>
            <person name="Sreeshan A."/>
            <person name="Augustine A."/>
        </authorList>
    </citation>
    <scope>NUCLEOTIDE SEQUENCE</scope>
    <source>
        <tissue evidence="1">Leaf</tissue>
    </source>
</reference>
<organism evidence="1">
    <name type="scientific">Rhizophora mucronata</name>
    <name type="common">Asiatic mangrove</name>
    <dbReference type="NCBI Taxonomy" id="61149"/>
    <lineage>
        <taxon>Eukaryota</taxon>
        <taxon>Viridiplantae</taxon>
        <taxon>Streptophyta</taxon>
        <taxon>Embryophyta</taxon>
        <taxon>Tracheophyta</taxon>
        <taxon>Spermatophyta</taxon>
        <taxon>Magnoliopsida</taxon>
        <taxon>eudicotyledons</taxon>
        <taxon>Gunneridae</taxon>
        <taxon>Pentapetalae</taxon>
        <taxon>rosids</taxon>
        <taxon>fabids</taxon>
        <taxon>Malpighiales</taxon>
        <taxon>Rhizophoraceae</taxon>
        <taxon>Rhizophora</taxon>
    </lineage>
</organism>